<evidence type="ECO:0000313" key="2">
    <source>
        <dbReference type="Proteomes" id="UP001189429"/>
    </source>
</evidence>
<keyword evidence="2" id="KW-1185">Reference proteome</keyword>
<dbReference type="Proteomes" id="UP001189429">
    <property type="component" value="Unassembled WGS sequence"/>
</dbReference>
<accession>A0ABN9PN49</accession>
<dbReference type="EMBL" id="CAUYUJ010000669">
    <property type="protein sequence ID" value="CAK0791825.1"/>
    <property type="molecule type" value="Genomic_DNA"/>
</dbReference>
<comment type="caution">
    <text evidence="1">The sequence shown here is derived from an EMBL/GenBank/DDBJ whole genome shotgun (WGS) entry which is preliminary data.</text>
</comment>
<protein>
    <submittedName>
        <fullName evidence="1">Uncharacterized protein</fullName>
    </submittedName>
</protein>
<sequence>MSREAQPAYVKGQRLWLVDDATGAFDTEVLVEQVVAREPSRKTGADFFAALVAPLTGHTGGGEKESLPGSVAVAPAGGGPAVWIRPEQLAARLSPVPQLAWPSPQQASGAWDAGSACVLCSEGAEAQFAGRGLFIPKDSRRDVACSVRAAASALNEGTLECSEGFCAVFSSDRGQWYVLHRAGLRDAALTSFGLPDGRVPPPSGPPGMTPRLACSGSVLGLPGDGPTFEPGDRIEMKRYDGEDWEAGGEVRDVVTDGPRQLGDLEMPVGSVLVAFQNGAALKWVWAQEVPTRLRKEESDRSHRDESDSDSGAVFDLDAWAAADASGSEAVAEVLGFSAGDGAEVWSNSKGVWLPCLVLAVFPHEVEADGFTVPPNTVKVQSEAGVKYIREDAVQRAVRVGPKQ</sequence>
<evidence type="ECO:0000313" key="1">
    <source>
        <dbReference type="EMBL" id="CAK0791825.1"/>
    </source>
</evidence>
<name>A0ABN9PN49_9DINO</name>
<gene>
    <name evidence="1" type="ORF">PCOR1329_LOCUS2617</name>
</gene>
<reference evidence="1" key="1">
    <citation type="submission" date="2023-10" db="EMBL/GenBank/DDBJ databases">
        <authorList>
            <person name="Chen Y."/>
            <person name="Shah S."/>
            <person name="Dougan E. K."/>
            <person name="Thang M."/>
            <person name="Chan C."/>
        </authorList>
    </citation>
    <scope>NUCLEOTIDE SEQUENCE [LARGE SCALE GENOMIC DNA]</scope>
</reference>
<proteinExistence type="predicted"/>
<organism evidence="1 2">
    <name type="scientific">Prorocentrum cordatum</name>
    <dbReference type="NCBI Taxonomy" id="2364126"/>
    <lineage>
        <taxon>Eukaryota</taxon>
        <taxon>Sar</taxon>
        <taxon>Alveolata</taxon>
        <taxon>Dinophyceae</taxon>
        <taxon>Prorocentrales</taxon>
        <taxon>Prorocentraceae</taxon>
        <taxon>Prorocentrum</taxon>
    </lineage>
</organism>